<reference evidence="1" key="1">
    <citation type="submission" date="2018-11" db="EMBL/GenBank/DDBJ databases">
        <authorList>
            <person name="Alioto T."/>
            <person name="Alioto T."/>
        </authorList>
    </citation>
    <scope>NUCLEOTIDE SEQUENCE</scope>
</reference>
<keyword evidence="1" id="KW-0378">Hydrolase</keyword>
<dbReference type="Proteomes" id="UP000596742">
    <property type="component" value="Unassembled WGS sequence"/>
</dbReference>
<evidence type="ECO:0000313" key="1">
    <source>
        <dbReference type="EMBL" id="VDI74554.1"/>
    </source>
</evidence>
<comment type="caution">
    <text evidence="1">The sequence shown here is derived from an EMBL/GenBank/DDBJ whole genome shotgun (WGS) entry which is preliminary data.</text>
</comment>
<accession>A0A8B6H7L1</accession>
<name>A0A8B6H7L1_MYTGA</name>
<dbReference type="GO" id="GO:0004222">
    <property type="term" value="F:metalloendopeptidase activity"/>
    <property type="evidence" value="ECO:0007669"/>
    <property type="project" value="UniProtKB-EC"/>
</dbReference>
<sequence length="107" mass="12519">MVWFIGRRYLRYIHPVILRRSVSTLSPLTQSFNAKPSKKFNLNLRKGQSGLFLIPELSSHEGFYLLQQQVENEIDDLVKETTSTNRKRKIVQIFDQMSDSICRVADM</sequence>
<keyword evidence="2" id="KW-1185">Reference proteome</keyword>
<gene>
    <name evidence="1" type="ORF">MGAL_10B026809</name>
</gene>
<evidence type="ECO:0000313" key="2">
    <source>
        <dbReference type="Proteomes" id="UP000596742"/>
    </source>
</evidence>
<protein>
    <submittedName>
        <fullName evidence="1">Mitochondrial intermediate peptidase</fullName>
        <ecNumber evidence="1">3.4.24.59</ecNumber>
    </submittedName>
</protein>
<dbReference type="OrthoDB" id="17530at2759"/>
<organism evidence="1 2">
    <name type="scientific">Mytilus galloprovincialis</name>
    <name type="common">Mediterranean mussel</name>
    <dbReference type="NCBI Taxonomy" id="29158"/>
    <lineage>
        <taxon>Eukaryota</taxon>
        <taxon>Metazoa</taxon>
        <taxon>Spiralia</taxon>
        <taxon>Lophotrochozoa</taxon>
        <taxon>Mollusca</taxon>
        <taxon>Bivalvia</taxon>
        <taxon>Autobranchia</taxon>
        <taxon>Pteriomorphia</taxon>
        <taxon>Mytilida</taxon>
        <taxon>Mytiloidea</taxon>
        <taxon>Mytilidae</taxon>
        <taxon>Mytilinae</taxon>
        <taxon>Mytilus</taxon>
    </lineage>
</organism>
<dbReference type="EC" id="3.4.24.59" evidence="1"/>
<dbReference type="AlphaFoldDB" id="A0A8B6H7L1"/>
<proteinExistence type="predicted"/>
<dbReference type="EMBL" id="UYJE01009573">
    <property type="protein sequence ID" value="VDI74554.1"/>
    <property type="molecule type" value="Genomic_DNA"/>
</dbReference>